<dbReference type="InParanoid" id="A0A2H3E204"/>
<dbReference type="OMA" id="NSDIDAH"/>
<accession>A0A2H3E204</accession>
<dbReference type="Proteomes" id="UP000217790">
    <property type="component" value="Unassembled WGS sequence"/>
</dbReference>
<sequence length="158" mass="17155">MSSNATGVTILPDTNSHFNGKNYTSWKLQLTKLLKGKGLWGYIKGLIPCPAAPTTSTSGPTTIPLPPDPTPIYSSNPSRDEWNFHDQLAHSHIVLNVFDPISLGVRTDGTAKECWDSITAEHAKKTDMALSEAESALNALKFDGNSDIDAHVSELHTR</sequence>
<organism evidence="1 2">
    <name type="scientific">Armillaria gallica</name>
    <name type="common">Bulbous honey fungus</name>
    <name type="synonym">Armillaria bulbosa</name>
    <dbReference type="NCBI Taxonomy" id="47427"/>
    <lineage>
        <taxon>Eukaryota</taxon>
        <taxon>Fungi</taxon>
        <taxon>Dikarya</taxon>
        <taxon>Basidiomycota</taxon>
        <taxon>Agaricomycotina</taxon>
        <taxon>Agaricomycetes</taxon>
        <taxon>Agaricomycetidae</taxon>
        <taxon>Agaricales</taxon>
        <taxon>Marasmiineae</taxon>
        <taxon>Physalacriaceae</taxon>
        <taxon>Armillaria</taxon>
    </lineage>
</organism>
<dbReference type="OrthoDB" id="3054003at2759"/>
<reference evidence="2" key="1">
    <citation type="journal article" date="2017" name="Nat. Ecol. Evol.">
        <title>Genome expansion and lineage-specific genetic innovations in the forest pathogenic fungi Armillaria.</title>
        <authorList>
            <person name="Sipos G."/>
            <person name="Prasanna A.N."/>
            <person name="Walter M.C."/>
            <person name="O'Connor E."/>
            <person name="Balint B."/>
            <person name="Krizsan K."/>
            <person name="Kiss B."/>
            <person name="Hess J."/>
            <person name="Varga T."/>
            <person name="Slot J."/>
            <person name="Riley R."/>
            <person name="Boka B."/>
            <person name="Rigling D."/>
            <person name="Barry K."/>
            <person name="Lee J."/>
            <person name="Mihaltcheva S."/>
            <person name="LaButti K."/>
            <person name="Lipzen A."/>
            <person name="Waldron R."/>
            <person name="Moloney N.M."/>
            <person name="Sperisen C."/>
            <person name="Kredics L."/>
            <person name="Vagvoelgyi C."/>
            <person name="Patrignani A."/>
            <person name="Fitzpatrick D."/>
            <person name="Nagy I."/>
            <person name="Doyle S."/>
            <person name="Anderson J.B."/>
            <person name="Grigoriev I.V."/>
            <person name="Gueldener U."/>
            <person name="Muensterkoetter M."/>
            <person name="Nagy L.G."/>
        </authorList>
    </citation>
    <scope>NUCLEOTIDE SEQUENCE [LARGE SCALE GENOMIC DNA]</scope>
    <source>
        <strain evidence="2">Ar21-2</strain>
    </source>
</reference>
<dbReference type="EMBL" id="KZ293649">
    <property type="protein sequence ID" value="PBK97148.1"/>
    <property type="molecule type" value="Genomic_DNA"/>
</dbReference>
<proteinExistence type="predicted"/>
<evidence type="ECO:0000313" key="2">
    <source>
        <dbReference type="Proteomes" id="UP000217790"/>
    </source>
</evidence>
<dbReference type="AlphaFoldDB" id="A0A2H3E204"/>
<keyword evidence="2" id="KW-1185">Reference proteome</keyword>
<protein>
    <submittedName>
        <fullName evidence="1">Uncharacterized protein</fullName>
    </submittedName>
</protein>
<dbReference type="STRING" id="47427.A0A2H3E204"/>
<name>A0A2H3E204_ARMGA</name>
<dbReference type="Pfam" id="PF14223">
    <property type="entry name" value="Retrotran_gag_2"/>
    <property type="match status" value="1"/>
</dbReference>
<gene>
    <name evidence="1" type="ORF">ARMGADRAFT_1075671</name>
</gene>
<evidence type="ECO:0000313" key="1">
    <source>
        <dbReference type="EMBL" id="PBK97148.1"/>
    </source>
</evidence>